<evidence type="ECO:0000259" key="1">
    <source>
        <dbReference type="Pfam" id="PF19809"/>
    </source>
</evidence>
<evidence type="ECO:0000313" key="3">
    <source>
        <dbReference type="Proteomes" id="UP000253318"/>
    </source>
</evidence>
<name>A0A368T6H4_9ACTN</name>
<protein>
    <recommendedName>
        <fullName evidence="1">DUF6292 domain-containing protein</fullName>
    </recommendedName>
</protein>
<dbReference type="OrthoDB" id="4194542at2"/>
<sequence length="148" mass="16413">MTDRLPHDDYADEVTSALHAAGWPSDTACWTESPDGERLEIAVRRRVGDLIRNDEWPHGCGIGWDQREGWIYIYSAAPGAYPNVDYLTDELYAAPGDVAAAARLLAAGRLDQLPFPGHEWEHAGQLRAAVAEWEADAAWEIDELPTID</sequence>
<gene>
    <name evidence="2" type="ORF">DEF24_10145</name>
</gene>
<keyword evidence="3" id="KW-1185">Reference proteome</keyword>
<feature type="domain" description="DUF6292" evidence="1">
    <location>
        <begin position="10"/>
        <end position="102"/>
    </location>
</feature>
<dbReference type="Proteomes" id="UP000253318">
    <property type="component" value="Unassembled WGS sequence"/>
</dbReference>
<dbReference type="AlphaFoldDB" id="A0A368T6H4"/>
<comment type="caution">
    <text evidence="2">The sequence shown here is derived from an EMBL/GenBank/DDBJ whole genome shotgun (WGS) entry which is preliminary data.</text>
</comment>
<dbReference type="InterPro" id="IPR046259">
    <property type="entry name" value="DUF6292"/>
</dbReference>
<dbReference type="EMBL" id="QEIN01000063">
    <property type="protein sequence ID" value="RCV59323.1"/>
    <property type="molecule type" value="Genomic_DNA"/>
</dbReference>
<reference evidence="2 3" key="1">
    <citation type="submission" date="2018-04" db="EMBL/GenBank/DDBJ databases">
        <title>Novel actinobacteria from marine sediment.</title>
        <authorList>
            <person name="Ng Z.Y."/>
            <person name="Tan G.Y.A."/>
        </authorList>
    </citation>
    <scope>NUCLEOTIDE SEQUENCE [LARGE SCALE GENOMIC DNA]</scope>
    <source>
        <strain evidence="2 3">TPS81</strain>
    </source>
</reference>
<proteinExistence type="predicted"/>
<dbReference type="RefSeq" id="WP_114399279.1">
    <property type="nucleotide sequence ID" value="NZ_QEIM01000115.1"/>
</dbReference>
<dbReference type="Pfam" id="PF19809">
    <property type="entry name" value="DUF6292"/>
    <property type="match status" value="1"/>
</dbReference>
<accession>A0A368T6H4</accession>
<organism evidence="2 3">
    <name type="scientific">Marinitenerispora sediminis</name>
    <dbReference type="NCBI Taxonomy" id="1931232"/>
    <lineage>
        <taxon>Bacteria</taxon>
        <taxon>Bacillati</taxon>
        <taxon>Actinomycetota</taxon>
        <taxon>Actinomycetes</taxon>
        <taxon>Streptosporangiales</taxon>
        <taxon>Nocardiopsidaceae</taxon>
        <taxon>Marinitenerispora</taxon>
    </lineage>
</organism>
<evidence type="ECO:0000313" key="2">
    <source>
        <dbReference type="EMBL" id="RCV59323.1"/>
    </source>
</evidence>